<name>A0A0F9MJX3_9ZZZZ</name>
<comment type="caution">
    <text evidence="2">The sequence shown here is derived from an EMBL/GenBank/DDBJ whole genome shotgun (WGS) entry which is preliminary data.</text>
</comment>
<feature type="domain" description="HTH IS408-type" evidence="1">
    <location>
        <begin position="11"/>
        <end position="89"/>
    </location>
</feature>
<dbReference type="InterPro" id="IPR017895">
    <property type="entry name" value="HTH_IS408/IS1162_type"/>
</dbReference>
<reference evidence="2" key="1">
    <citation type="journal article" date="2015" name="Nature">
        <title>Complex archaea that bridge the gap between prokaryotes and eukaryotes.</title>
        <authorList>
            <person name="Spang A."/>
            <person name="Saw J.H."/>
            <person name="Jorgensen S.L."/>
            <person name="Zaremba-Niedzwiedzka K."/>
            <person name="Martijn J."/>
            <person name="Lind A.E."/>
            <person name="van Eijk R."/>
            <person name="Schleper C."/>
            <person name="Guy L."/>
            <person name="Ettema T.J."/>
        </authorList>
    </citation>
    <scope>NUCLEOTIDE SEQUENCE</scope>
</reference>
<dbReference type="AlphaFoldDB" id="A0A0F9MJX3"/>
<gene>
    <name evidence="2" type="ORF">LCGC14_1146360</name>
</gene>
<dbReference type="PROSITE" id="PS50532">
    <property type="entry name" value="HTH_IS408"/>
    <property type="match status" value="1"/>
</dbReference>
<sequence>MPTAPISMRKLKEILRLKYDCKLSHRKIANSLSISPSIVSKYACKSAELGITCWPLDEKWDDHSLQRAFFKTKPRLKGFSIPDWLLVQQ</sequence>
<protein>
    <recommendedName>
        <fullName evidence="1">HTH IS408-type domain-containing protein</fullName>
    </recommendedName>
</protein>
<dbReference type="EMBL" id="LAZR01005479">
    <property type="protein sequence ID" value="KKM99596.1"/>
    <property type="molecule type" value="Genomic_DNA"/>
</dbReference>
<evidence type="ECO:0000259" key="1">
    <source>
        <dbReference type="PROSITE" id="PS50532"/>
    </source>
</evidence>
<evidence type="ECO:0000313" key="2">
    <source>
        <dbReference type="EMBL" id="KKM99596.1"/>
    </source>
</evidence>
<proteinExistence type="predicted"/>
<feature type="non-terminal residue" evidence="2">
    <location>
        <position position="89"/>
    </location>
</feature>
<accession>A0A0F9MJX3</accession>
<organism evidence="2">
    <name type="scientific">marine sediment metagenome</name>
    <dbReference type="NCBI Taxonomy" id="412755"/>
    <lineage>
        <taxon>unclassified sequences</taxon>
        <taxon>metagenomes</taxon>
        <taxon>ecological metagenomes</taxon>
    </lineage>
</organism>